<keyword evidence="2" id="KW-1185">Reference proteome</keyword>
<dbReference type="EMBL" id="JAUHHV010000001">
    <property type="protein sequence ID" value="KAK1435638.1"/>
    <property type="molecule type" value="Genomic_DNA"/>
</dbReference>
<comment type="caution">
    <text evidence="1">The sequence shown here is derived from an EMBL/GenBank/DDBJ whole genome shotgun (WGS) entry which is preliminary data.</text>
</comment>
<gene>
    <name evidence="1" type="ORF">QVD17_01404</name>
</gene>
<accession>A0AAD8L9P3</accession>
<organism evidence="1 2">
    <name type="scientific">Tagetes erecta</name>
    <name type="common">African marigold</name>
    <dbReference type="NCBI Taxonomy" id="13708"/>
    <lineage>
        <taxon>Eukaryota</taxon>
        <taxon>Viridiplantae</taxon>
        <taxon>Streptophyta</taxon>
        <taxon>Embryophyta</taxon>
        <taxon>Tracheophyta</taxon>
        <taxon>Spermatophyta</taxon>
        <taxon>Magnoliopsida</taxon>
        <taxon>eudicotyledons</taxon>
        <taxon>Gunneridae</taxon>
        <taxon>Pentapetalae</taxon>
        <taxon>asterids</taxon>
        <taxon>campanulids</taxon>
        <taxon>Asterales</taxon>
        <taxon>Asteraceae</taxon>
        <taxon>Asteroideae</taxon>
        <taxon>Heliantheae alliance</taxon>
        <taxon>Tageteae</taxon>
        <taxon>Tagetes</taxon>
    </lineage>
</organism>
<evidence type="ECO:0000313" key="2">
    <source>
        <dbReference type="Proteomes" id="UP001229421"/>
    </source>
</evidence>
<proteinExistence type="predicted"/>
<dbReference type="AlphaFoldDB" id="A0AAD8L9P3"/>
<sequence length="161" mass="18018">MTHQEPTGKITPISRNIVRRSVVQPKISNFKEVLRVFWDGCVACSISKQVRYRRLSQRQSSLVELGYDQKYISTATATPNGLTDLEKKFRGSGKLDFLDLKIKYVGDEQENESLEMAGLNLMDKTMSFGGAKIVFSIWDVGGDRRSNDQVPIACKAVAEPA</sequence>
<evidence type="ECO:0000313" key="1">
    <source>
        <dbReference type="EMBL" id="KAK1435638.1"/>
    </source>
</evidence>
<protein>
    <submittedName>
        <fullName evidence="1">Uncharacterized protein</fullName>
    </submittedName>
</protein>
<name>A0AAD8L9P3_TARER</name>
<dbReference type="Proteomes" id="UP001229421">
    <property type="component" value="Unassembled WGS sequence"/>
</dbReference>
<reference evidence="1" key="1">
    <citation type="journal article" date="2023" name="bioRxiv">
        <title>Improved chromosome-level genome assembly for marigold (Tagetes erecta).</title>
        <authorList>
            <person name="Jiang F."/>
            <person name="Yuan L."/>
            <person name="Wang S."/>
            <person name="Wang H."/>
            <person name="Xu D."/>
            <person name="Wang A."/>
            <person name="Fan W."/>
        </authorList>
    </citation>
    <scope>NUCLEOTIDE SEQUENCE</scope>
    <source>
        <strain evidence="1">WSJ</strain>
        <tissue evidence="1">Leaf</tissue>
    </source>
</reference>